<evidence type="ECO:0000313" key="1">
    <source>
        <dbReference type="EMBL" id="PHH74788.1"/>
    </source>
</evidence>
<dbReference type="EMBL" id="NJEU01000409">
    <property type="protein sequence ID" value="PHH74788.1"/>
    <property type="molecule type" value="Genomic_DNA"/>
</dbReference>
<evidence type="ECO:0000313" key="2">
    <source>
        <dbReference type="Proteomes" id="UP000224854"/>
    </source>
</evidence>
<accession>A0A2C5Y9Q0</accession>
<gene>
    <name evidence="1" type="ORF">CDD82_4765</name>
</gene>
<protein>
    <submittedName>
        <fullName evidence="1">Uncharacterized protein</fullName>
    </submittedName>
</protein>
<dbReference type="Proteomes" id="UP000224854">
    <property type="component" value="Unassembled WGS sequence"/>
</dbReference>
<keyword evidence="2" id="KW-1185">Reference proteome</keyword>
<proteinExistence type="predicted"/>
<comment type="caution">
    <text evidence="1">The sequence shown here is derived from an EMBL/GenBank/DDBJ whole genome shotgun (WGS) entry which is preliminary data.</text>
</comment>
<sequence length="105" mass="12096">MAHATLVLPKMQIASKLGDYQVSMSTSLLLCLPREMANLAKDHNKLLRQIRRRKLWIHRTGSCQLNIRITAEATLTISHGFKDQLAGWIEDFEVRQLRQSGRIWA</sequence>
<organism evidence="1 2">
    <name type="scientific">Ophiocordyceps australis</name>
    <dbReference type="NCBI Taxonomy" id="1399860"/>
    <lineage>
        <taxon>Eukaryota</taxon>
        <taxon>Fungi</taxon>
        <taxon>Dikarya</taxon>
        <taxon>Ascomycota</taxon>
        <taxon>Pezizomycotina</taxon>
        <taxon>Sordariomycetes</taxon>
        <taxon>Hypocreomycetidae</taxon>
        <taxon>Hypocreales</taxon>
        <taxon>Ophiocordycipitaceae</taxon>
        <taxon>Ophiocordyceps</taxon>
    </lineage>
</organism>
<reference evidence="1 2" key="1">
    <citation type="submission" date="2017-06" db="EMBL/GenBank/DDBJ databases">
        <title>Ant-infecting Ophiocordyceps genomes reveal a high diversity of potential behavioral manipulation genes and a possible major role for enterotoxins.</title>
        <authorList>
            <person name="De Bekker C."/>
            <person name="Evans H.C."/>
            <person name="Brachmann A."/>
            <person name="Hughes D.P."/>
        </authorList>
    </citation>
    <scope>NUCLEOTIDE SEQUENCE [LARGE SCALE GENOMIC DNA]</scope>
    <source>
        <strain evidence="1 2">1348a</strain>
    </source>
</reference>
<dbReference type="AlphaFoldDB" id="A0A2C5Y9Q0"/>
<name>A0A2C5Y9Q0_9HYPO</name>